<evidence type="ECO:0000259" key="1">
    <source>
        <dbReference type="Pfam" id="PF01755"/>
    </source>
</evidence>
<dbReference type="Pfam" id="PF01755">
    <property type="entry name" value="Glyco_transf_25"/>
    <property type="match status" value="1"/>
</dbReference>
<dbReference type="KEGG" id="rpm:RSPPHO_02380"/>
<dbReference type="eggNOG" id="COG3306">
    <property type="taxonomic scope" value="Bacteria"/>
</dbReference>
<protein>
    <submittedName>
        <fullName evidence="2">Glycosyl transferase, family 25</fullName>
    </submittedName>
</protein>
<sequence length="276" mass="30979">MPPPRRGAFLSRSFGPARERSMPLPIYVLSLPAAASRRAPLLDALNRLGLAATLIDGVTPETLSESDHARYDRARCLGLYGVDMLPGEVGCYLAHERAWTRLCDDGHAMALILEDDATLADSLPALLETLSQTDPATRPWQVVRLASLRAKAMAKAVARHKTPQPLGGPHALYRLKTHVLGLQGYVMTAEGARRMRAYGEKIFMPVDHMMDRYWENGLDPYIVFPFPVGHQDALPSAIGTRDPRRRYAQGKGVLWRRRLNRWRDGVAKRWYALRHP</sequence>
<dbReference type="Proteomes" id="UP000033220">
    <property type="component" value="Chromosome DSM 122"/>
</dbReference>
<keyword evidence="2" id="KW-0808">Transferase</keyword>
<reference evidence="2 3" key="1">
    <citation type="submission" date="2012-02" db="EMBL/GenBank/DDBJ databases">
        <title>Shotgun genome sequence of Phaeospirillum photometricum DSM 122.</title>
        <authorList>
            <person name="Duquesne K."/>
            <person name="Sturgis J."/>
        </authorList>
    </citation>
    <scope>NUCLEOTIDE SEQUENCE [LARGE SCALE GENOMIC DNA]</scope>
    <source>
        <strain evidence="3">DSM122</strain>
    </source>
</reference>
<name>H6SLZ1_PARPM</name>
<dbReference type="InterPro" id="IPR002654">
    <property type="entry name" value="Glyco_trans_25"/>
</dbReference>
<dbReference type="EMBL" id="HE663493">
    <property type="protein sequence ID" value="CCG09006.1"/>
    <property type="molecule type" value="Genomic_DNA"/>
</dbReference>
<dbReference type="HOGENOM" id="CLU_071269_0_0_5"/>
<evidence type="ECO:0000313" key="3">
    <source>
        <dbReference type="Proteomes" id="UP000033220"/>
    </source>
</evidence>
<proteinExistence type="predicted"/>
<dbReference type="PATRIC" id="fig|1150469.3.peg.2688"/>
<dbReference type="AlphaFoldDB" id="H6SLZ1"/>
<dbReference type="GO" id="GO:0016740">
    <property type="term" value="F:transferase activity"/>
    <property type="evidence" value="ECO:0007669"/>
    <property type="project" value="UniProtKB-KW"/>
</dbReference>
<gene>
    <name evidence="2" type="ORF">RSPPHO_02380</name>
</gene>
<dbReference type="CDD" id="cd06532">
    <property type="entry name" value="Glyco_transf_25"/>
    <property type="match status" value="1"/>
</dbReference>
<evidence type="ECO:0000313" key="2">
    <source>
        <dbReference type="EMBL" id="CCG09006.1"/>
    </source>
</evidence>
<organism evidence="2 3">
    <name type="scientific">Pararhodospirillum photometricum DSM 122</name>
    <dbReference type="NCBI Taxonomy" id="1150469"/>
    <lineage>
        <taxon>Bacteria</taxon>
        <taxon>Pseudomonadati</taxon>
        <taxon>Pseudomonadota</taxon>
        <taxon>Alphaproteobacteria</taxon>
        <taxon>Rhodospirillales</taxon>
        <taxon>Rhodospirillaceae</taxon>
        <taxon>Pararhodospirillum</taxon>
    </lineage>
</organism>
<accession>H6SLZ1</accession>
<keyword evidence="3" id="KW-1185">Reference proteome</keyword>
<dbReference type="STRING" id="1150469.RSPPHO_02380"/>
<feature type="domain" description="Glycosyl transferase family 25" evidence="1">
    <location>
        <begin position="25"/>
        <end position="210"/>
    </location>
</feature>